<dbReference type="Pfam" id="PF00702">
    <property type="entry name" value="Hydrolase"/>
    <property type="match status" value="1"/>
</dbReference>
<reference evidence="1 2" key="1">
    <citation type="journal article" date="2014" name="Genome Announc.">
        <title>Draft Genome Sequence of the Agar-Degrading Bacterium Catenovulum sp. Strain DS-2, Isolated from Intestines of Haliotis diversicolor.</title>
        <authorList>
            <person name="Shan D."/>
            <person name="Li X."/>
            <person name="Gu Z."/>
            <person name="Wei G."/>
            <person name="Gao Z."/>
            <person name="Shao Z."/>
        </authorList>
    </citation>
    <scope>NUCLEOTIDE SEQUENCE [LARGE SCALE GENOMIC DNA]</scope>
    <source>
        <strain evidence="1 2">DS-2</strain>
    </source>
</reference>
<dbReference type="InterPro" id="IPR006439">
    <property type="entry name" value="HAD-SF_hydro_IA"/>
</dbReference>
<dbReference type="Gene3D" id="3.40.50.1000">
    <property type="entry name" value="HAD superfamily/HAD-like"/>
    <property type="match status" value="1"/>
</dbReference>
<dbReference type="PATRIC" id="fig|1328313.3.peg.1960"/>
<dbReference type="SFLD" id="SFLDG01129">
    <property type="entry name" value="C1.5:_HAD__Beta-PGM__Phosphata"/>
    <property type="match status" value="1"/>
</dbReference>
<dbReference type="CDD" id="cd01427">
    <property type="entry name" value="HAD_like"/>
    <property type="match status" value="1"/>
</dbReference>
<keyword evidence="2" id="KW-1185">Reference proteome</keyword>
<dbReference type="OrthoDB" id="9773910at2"/>
<dbReference type="STRING" id="1328313.DS2_09577"/>
<dbReference type="PRINTS" id="PR00413">
    <property type="entry name" value="HADHALOGNASE"/>
</dbReference>
<dbReference type="AlphaFoldDB" id="W7QM55"/>
<name>W7QM55_9ALTE</name>
<gene>
    <name evidence="1" type="ORF">DS2_09577</name>
</gene>
<dbReference type="RefSeq" id="WP_035014527.1">
    <property type="nucleotide sequence ID" value="NZ_ARZY01000016.1"/>
</dbReference>
<sequence>MTLQWQDIDTVLLDMDGTLLDLHFDNYFWLQHLPKRYAQIYQVDVLSIENRLHQMYAQMQGKLQWYCFDWWAQQLQVDIIELKKEITHLIEIRPSATEFLQNLQQSHCRVVLLTNSHRAGMQLKFDKTGIDQYFDEIVSSHDYGFCKEQQEFWQAAETHLKFDKRRCLFIDDSLPVLTAAKKFGIAFNIAVKNPDSKKPANTFSDFDSVSDFGQLTRKLSGITSKPNTF</sequence>
<comment type="caution">
    <text evidence="1">The sequence shown here is derived from an EMBL/GenBank/DDBJ whole genome shotgun (WGS) entry which is preliminary data.</text>
</comment>
<dbReference type="GO" id="GO:0008967">
    <property type="term" value="F:phosphoglycolate phosphatase activity"/>
    <property type="evidence" value="ECO:0007669"/>
    <property type="project" value="TreeGrafter"/>
</dbReference>
<dbReference type="PANTHER" id="PTHR43434:SF3">
    <property type="entry name" value="GMP_IMP NUCLEOTIDASE YRFG"/>
    <property type="match status" value="1"/>
</dbReference>
<dbReference type="GO" id="GO:0005829">
    <property type="term" value="C:cytosol"/>
    <property type="evidence" value="ECO:0007669"/>
    <property type="project" value="TreeGrafter"/>
</dbReference>
<dbReference type="NCBIfam" id="TIGR01509">
    <property type="entry name" value="HAD-SF-IA-v3"/>
    <property type="match status" value="1"/>
</dbReference>
<accession>W7QM55</accession>
<evidence type="ECO:0000313" key="1">
    <source>
        <dbReference type="EMBL" id="EWH10032.1"/>
    </source>
</evidence>
<dbReference type="PANTHER" id="PTHR43434">
    <property type="entry name" value="PHOSPHOGLYCOLATE PHOSPHATASE"/>
    <property type="match status" value="1"/>
</dbReference>
<dbReference type="SUPFAM" id="SSF56784">
    <property type="entry name" value="HAD-like"/>
    <property type="match status" value="1"/>
</dbReference>
<dbReference type="EMBL" id="ARZY01000016">
    <property type="protein sequence ID" value="EWH10032.1"/>
    <property type="molecule type" value="Genomic_DNA"/>
</dbReference>
<dbReference type="eggNOG" id="COG0637">
    <property type="taxonomic scope" value="Bacteria"/>
</dbReference>
<dbReference type="SFLD" id="SFLDS00003">
    <property type="entry name" value="Haloacid_Dehalogenase"/>
    <property type="match status" value="1"/>
</dbReference>
<dbReference type="InterPro" id="IPR050155">
    <property type="entry name" value="HAD-like_hydrolase_sf"/>
</dbReference>
<organism evidence="1 2">
    <name type="scientific">Catenovulum agarivorans DS-2</name>
    <dbReference type="NCBI Taxonomy" id="1328313"/>
    <lineage>
        <taxon>Bacteria</taxon>
        <taxon>Pseudomonadati</taxon>
        <taxon>Pseudomonadota</taxon>
        <taxon>Gammaproteobacteria</taxon>
        <taxon>Alteromonadales</taxon>
        <taxon>Alteromonadaceae</taxon>
        <taxon>Catenovulum</taxon>
    </lineage>
</organism>
<dbReference type="Proteomes" id="UP000019276">
    <property type="component" value="Unassembled WGS sequence"/>
</dbReference>
<dbReference type="InterPro" id="IPR036412">
    <property type="entry name" value="HAD-like_sf"/>
</dbReference>
<evidence type="ECO:0000313" key="2">
    <source>
        <dbReference type="Proteomes" id="UP000019276"/>
    </source>
</evidence>
<dbReference type="InterPro" id="IPR023214">
    <property type="entry name" value="HAD_sf"/>
</dbReference>
<dbReference type="NCBIfam" id="NF011564">
    <property type="entry name" value="PRK14988.1"/>
    <property type="match status" value="1"/>
</dbReference>
<proteinExistence type="predicted"/>
<dbReference type="GO" id="GO:0006281">
    <property type="term" value="P:DNA repair"/>
    <property type="evidence" value="ECO:0007669"/>
    <property type="project" value="TreeGrafter"/>
</dbReference>
<protein>
    <submittedName>
        <fullName evidence="1">Haloacid dehalogenase superfamily protein</fullName>
    </submittedName>
</protein>